<name>A0A1I1UP00_9ACTN</name>
<gene>
    <name evidence="2" type="ORF">SAMN04487819_102331</name>
</gene>
<evidence type="ECO:0000256" key="1">
    <source>
        <dbReference type="SAM" id="MobiDB-lite"/>
    </source>
</evidence>
<feature type="region of interest" description="Disordered" evidence="1">
    <location>
        <begin position="167"/>
        <end position="239"/>
    </location>
</feature>
<organism evidence="2 3">
    <name type="scientific">Actinopolyspora alba</name>
    <dbReference type="NCBI Taxonomy" id="673379"/>
    <lineage>
        <taxon>Bacteria</taxon>
        <taxon>Bacillati</taxon>
        <taxon>Actinomycetota</taxon>
        <taxon>Actinomycetes</taxon>
        <taxon>Actinopolysporales</taxon>
        <taxon>Actinopolysporaceae</taxon>
        <taxon>Actinopolyspora</taxon>
        <taxon>Actinopolyspora alba group</taxon>
    </lineage>
</organism>
<sequence length="239" mass="25811">MEIGTRRPTRPSNPTTALGGDLSETTVERPRPDAEEARDGFEGITAAEDHESLQRQLDRLEQLADEGPAEAVLPLARSELHRLTEGLRALLEEHGPDESGRCPVCPGGLRARRWPCEVWTTAHAQLIGEDPDPVGSANRSKLARLREKAPRNPFGQQRATRTPKIPVAGTAVVSGGARGPGDWNTGEFTLPDPTNAPDNDTPNDEATEELPAVPPVGGHLETDRNRIHRAGIAPRESPV</sequence>
<keyword evidence="3" id="KW-1185">Reference proteome</keyword>
<dbReference type="AlphaFoldDB" id="A0A1I1UP00"/>
<feature type="region of interest" description="Disordered" evidence="1">
    <location>
        <begin position="1"/>
        <end position="38"/>
    </location>
</feature>
<reference evidence="3" key="1">
    <citation type="submission" date="2016-10" db="EMBL/GenBank/DDBJ databases">
        <authorList>
            <person name="Varghese N."/>
            <person name="Submissions S."/>
        </authorList>
    </citation>
    <scope>NUCLEOTIDE SEQUENCE [LARGE SCALE GENOMIC DNA]</scope>
    <source>
        <strain evidence="3">DSM 45004</strain>
    </source>
</reference>
<proteinExistence type="predicted"/>
<feature type="compositionally biased region" description="Basic and acidic residues" evidence="1">
    <location>
        <begin position="26"/>
        <end position="38"/>
    </location>
</feature>
<accession>A0A1I1UP00</accession>
<dbReference type="EMBL" id="FOMZ01000002">
    <property type="protein sequence ID" value="SFD72551.1"/>
    <property type="molecule type" value="Genomic_DNA"/>
</dbReference>
<dbReference type="Proteomes" id="UP000198716">
    <property type="component" value="Unassembled WGS sequence"/>
</dbReference>
<evidence type="ECO:0000313" key="2">
    <source>
        <dbReference type="EMBL" id="SFD72551.1"/>
    </source>
</evidence>
<dbReference type="RefSeq" id="WP_217641347.1">
    <property type="nucleotide sequence ID" value="NZ_FOMZ01000002.1"/>
</dbReference>
<protein>
    <submittedName>
        <fullName evidence="2">Uncharacterized protein</fullName>
    </submittedName>
</protein>
<feature type="compositionally biased region" description="Low complexity" evidence="1">
    <location>
        <begin position="189"/>
        <end position="200"/>
    </location>
</feature>
<evidence type="ECO:0000313" key="3">
    <source>
        <dbReference type="Proteomes" id="UP000198716"/>
    </source>
</evidence>